<dbReference type="SUPFAM" id="SSF55797">
    <property type="entry name" value="PR-1-like"/>
    <property type="match status" value="1"/>
</dbReference>
<dbReference type="Gene3D" id="3.40.33.10">
    <property type="entry name" value="CAP"/>
    <property type="match status" value="1"/>
</dbReference>
<accession>A0ABN9H4D6</accession>
<dbReference type="PROSITE" id="PS00022">
    <property type="entry name" value="EGF_1"/>
    <property type="match status" value="1"/>
</dbReference>
<dbReference type="InterPro" id="IPR014044">
    <property type="entry name" value="CAP_dom"/>
</dbReference>
<dbReference type="PANTHER" id="PTHR10334">
    <property type="entry name" value="CYSTEINE-RICH SECRETORY PROTEIN-RELATED"/>
    <property type="match status" value="1"/>
</dbReference>
<dbReference type="PROSITE" id="PS01009">
    <property type="entry name" value="CRISP_1"/>
    <property type="match status" value="1"/>
</dbReference>
<evidence type="ECO:0000256" key="1">
    <source>
        <dbReference type="PROSITE-ProRule" id="PRU00076"/>
    </source>
</evidence>
<evidence type="ECO:0000259" key="2">
    <source>
        <dbReference type="PROSITE" id="PS50026"/>
    </source>
</evidence>
<dbReference type="Gene3D" id="3.10.100.10">
    <property type="entry name" value="Mannose-Binding Protein A, subunit A"/>
    <property type="match status" value="1"/>
</dbReference>
<dbReference type="InterPro" id="IPR035940">
    <property type="entry name" value="CAP_sf"/>
</dbReference>
<dbReference type="InterPro" id="IPR000742">
    <property type="entry name" value="EGF"/>
</dbReference>
<sequence>MRRMGWSEDLRSQAQTVASQCRYTLPDDRQVGWNVQSFPVGTVSLLDVIHLWFRQGEDYDFETAQCTPNHTCRHYTQMVWATSWELGCAISRCSSEQGDTDMMVCAYSPGGNWDIRGQIIKPYQSGSWCSFCTATWSGCFKTWEQRGGLCEVPRNPCRISCRNYGRLNTTNCQCHCAPGYTGRYCQVRCGSRCVHGRFREDECSCVCRAGYGGEECTEKLQSSAPSCDILSDELCFTISSQLHSYYGAKKDCQRSGGFLAQITTPRIQDILAFFLGRLEDTNEVTDRDPQKWNFWIGENLQIPAPI</sequence>
<dbReference type="SUPFAM" id="SSF56436">
    <property type="entry name" value="C-type lectin-like"/>
    <property type="match status" value="1"/>
</dbReference>
<proteinExistence type="predicted"/>
<reference evidence="3" key="1">
    <citation type="submission" date="2023-05" db="EMBL/GenBank/DDBJ databases">
        <authorList>
            <person name="Stuckert A."/>
        </authorList>
    </citation>
    <scope>NUCLEOTIDE SEQUENCE</scope>
</reference>
<dbReference type="InterPro" id="IPR016187">
    <property type="entry name" value="CTDL_fold"/>
</dbReference>
<feature type="disulfide bond" evidence="1">
    <location>
        <begin position="176"/>
        <end position="185"/>
    </location>
</feature>
<dbReference type="Proteomes" id="UP001162483">
    <property type="component" value="Unassembled WGS sequence"/>
</dbReference>
<protein>
    <recommendedName>
        <fullName evidence="2">EGF-like domain-containing protein</fullName>
    </recommendedName>
</protein>
<comment type="caution">
    <text evidence="1">Lacks conserved residue(s) required for the propagation of feature annotation.</text>
</comment>
<dbReference type="InterPro" id="IPR001283">
    <property type="entry name" value="CRISP-related"/>
</dbReference>
<evidence type="ECO:0000313" key="4">
    <source>
        <dbReference type="Proteomes" id="UP001162483"/>
    </source>
</evidence>
<name>A0ABN9H4D6_9NEOB</name>
<dbReference type="CDD" id="cd00037">
    <property type="entry name" value="CLECT"/>
    <property type="match status" value="1"/>
</dbReference>
<gene>
    <name evidence="3" type="ORF">SPARVUS_LOCUS15405311</name>
</gene>
<evidence type="ECO:0000313" key="3">
    <source>
        <dbReference type="EMBL" id="CAI9616604.1"/>
    </source>
</evidence>
<feature type="domain" description="EGF-like" evidence="2">
    <location>
        <begin position="153"/>
        <end position="186"/>
    </location>
</feature>
<keyword evidence="4" id="KW-1185">Reference proteome</keyword>
<dbReference type="InterPro" id="IPR016186">
    <property type="entry name" value="C-type_lectin-like/link_sf"/>
</dbReference>
<dbReference type="PRINTS" id="PR00837">
    <property type="entry name" value="V5TPXLIKE"/>
</dbReference>
<dbReference type="PROSITE" id="PS50026">
    <property type="entry name" value="EGF_3"/>
    <property type="match status" value="1"/>
</dbReference>
<dbReference type="EMBL" id="CATNWA010020083">
    <property type="protein sequence ID" value="CAI9616604.1"/>
    <property type="molecule type" value="Genomic_DNA"/>
</dbReference>
<keyword evidence="1" id="KW-1015">Disulfide bond</keyword>
<organism evidence="3 4">
    <name type="scientific">Staurois parvus</name>
    <dbReference type="NCBI Taxonomy" id="386267"/>
    <lineage>
        <taxon>Eukaryota</taxon>
        <taxon>Metazoa</taxon>
        <taxon>Chordata</taxon>
        <taxon>Craniata</taxon>
        <taxon>Vertebrata</taxon>
        <taxon>Euteleostomi</taxon>
        <taxon>Amphibia</taxon>
        <taxon>Batrachia</taxon>
        <taxon>Anura</taxon>
        <taxon>Neobatrachia</taxon>
        <taxon>Ranoidea</taxon>
        <taxon>Ranidae</taxon>
        <taxon>Staurois</taxon>
    </lineage>
</organism>
<dbReference type="Pfam" id="PF00188">
    <property type="entry name" value="CAP"/>
    <property type="match status" value="1"/>
</dbReference>
<dbReference type="CDD" id="cd05380">
    <property type="entry name" value="CAP_euk"/>
    <property type="match status" value="1"/>
</dbReference>
<comment type="caution">
    <text evidence="3">The sequence shown here is derived from an EMBL/GenBank/DDBJ whole genome shotgun (WGS) entry which is preliminary data.</text>
</comment>
<dbReference type="SMART" id="SM00198">
    <property type="entry name" value="SCP"/>
    <property type="match status" value="1"/>
</dbReference>
<dbReference type="InterPro" id="IPR018244">
    <property type="entry name" value="Allrgn_V5/Tpx1_CS"/>
</dbReference>
<dbReference type="Gene3D" id="2.10.25.10">
    <property type="entry name" value="Laminin"/>
    <property type="match status" value="1"/>
</dbReference>
<keyword evidence="1" id="KW-0245">EGF-like domain</keyword>